<dbReference type="SUPFAM" id="SSF46626">
    <property type="entry name" value="Cytochrome c"/>
    <property type="match status" value="1"/>
</dbReference>
<feature type="signal peptide" evidence="5">
    <location>
        <begin position="1"/>
        <end position="19"/>
    </location>
</feature>
<proteinExistence type="predicted"/>
<accession>L7U2M4</accession>
<name>L7U2M4_MYXSD</name>
<keyword evidence="5" id="KW-0732">Signal</keyword>
<keyword evidence="1 4" id="KW-0349">Heme</keyword>
<sequence length="107" mass="11712">MMKRLVVVLSLCLAPNAFAADDVVDVWKAKCKSCHGDDGKAKTKMGQKESLADMSQPAWQAAVTDTDIRQMIADGSPRNTKMKPFKEKLTAAQIDALVGYIRTLKAK</sequence>
<evidence type="ECO:0000256" key="3">
    <source>
        <dbReference type="ARBA" id="ARBA00023004"/>
    </source>
</evidence>
<gene>
    <name evidence="7" type="ordered locus">MYSTI_01069</name>
</gene>
<dbReference type="GO" id="GO:0020037">
    <property type="term" value="F:heme binding"/>
    <property type="evidence" value="ECO:0007669"/>
    <property type="project" value="InterPro"/>
</dbReference>
<keyword evidence="8" id="KW-1185">Reference proteome</keyword>
<evidence type="ECO:0000313" key="8">
    <source>
        <dbReference type="Proteomes" id="UP000011131"/>
    </source>
</evidence>
<evidence type="ECO:0000256" key="5">
    <source>
        <dbReference type="SAM" id="SignalP"/>
    </source>
</evidence>
<dbReference type="Pfam" id="PF13442">
    <property type="entry name" value="Cytochrome_CBB3"/>
    <property type="match status" value="1"/>
</dbReference>
<dbReference type="InterPro" id="IPR036909">
    <property type="entry name" value="Cyt_c-like_dom_sf"/>
</dbReference>
<dbReference type="AlphaFoldDB" id="L7U2M4"/>
<feature type="domain" description="Cytochrome c" evidence="6">
    <location>
        <begin position="15"/>
        <end position="105"/>
    </location>
</feature>
<reference evidence="7 8" key="1">
    <citation type="journal article" date="2013" name="Genome Announc.">
        <title>Complete genome sequence of Myxococcus stipitatus strain DSM 14675, a fruiting myxobacterium.</title>
        <authorList>
            <person name="Huntley S."/>
            <person name="Kneip S."/>
            <person name="Treuner-Lange A."/>
            <person name="Sogaard-Andersen L."/>
        </authorList>
    </citation>
    <scope>NUCLEOTIDE SEQUENCE [LARGE SCALE GENOMIC DNA]</scope>
    <source>
        <strain evidence="8">DSM 14675 / JCM 12634 / Mx s8</strain>
    </source>
</reference>
<dbReference type="STRING" id="1278073.MYSTI_01069"/>
<dbReference type="GO" id="GO:0009055">
    <property type="term" value="F:electron transfer activity"/>
    <property type="evidence" value="ECO:0007669"/>
    <property type="project" value="InterPro"/>
</dbReference>
<dbReference type="KEGG" id="msd:MYSTI_01069"/>
<dbReference type="GO" id="GO:0046872">
    <property type="term" value="F:metal ion binding"/>
    <property type="evidence" value="ECO:0007669"/>
    <property type="project" value="UniProtKB-KW"/>
</dbReference>
<feature type="chain" id="PRO_5003983940" evidence="5">
    <location>
        <begin position="20"/>
        <end position="107"/>
    </location>
</feature>
<dbReference type="EMBL" id="CP004025">
    <property type="protein sequence ID" value="AGC42418.1"/>
    <property type="molecule type" value="Genomic_DNA"/>
</dbReference>
<protein>
    <submittedName>
        <fullName evidence="7">Cytochrome c family protein</fullName>
    </submittedName>
</protein>
<evidence type="ECO:0000256" key="4">
    <source>
        <dbReference type="PROSITE-ProRule" id="PRU00433"/>
    </source>
</evidence>
<evidence type="ECO:0000256" key="1">
    <source>
        <dbReference type="ARBA" id="ARBA00022617"/>
    </source>
</evidence>
<dbReference type="RefSeq" id="WP_015346681.1">
    <property type="nucleotide sequence ID" value="NC_020126.1"/>
</dbReference>
<evidence type="ECO:0000313" key="7">
    <source>
        <dbReference type="EMBL" id="AGC42418.1"/>
    </source>
</evidence>
<organism evidence="7 8">
    <name type="scientific">Myxococcus stipitatus (strain DSM 14675 / JCM 12634 / Mx s8)</name>
    <dbReference type="NCBI Taxonomy" id="1278073"/>
    <lineage>
        <taxon>Bacteria</taxon>
        <taxon>Pseudomonadati</taxon>
        <taxon>Myxococcota</taxon>
        <taxon>Myxococcia</taxon>
        <taxon>Myxococcales</taxon>
        <taxon>Cystobacterineae</taxon>
        <taxon>Myxococcaceae</taxon>
        <taxon>Myxococcus</taxon>
    </lineage>
</organism>
<dbReference type="OrthoDB" id="9791344at2"/>
<dbReference type="eggNOG" id="COG2863">
    <property type="taxonomic scope" value="Bacteria"/>
</dbReference>
<evidence type="ECO:0000259" key="6">
    <source>
        <dbReference type="PROSITE" id="PS51007"/>
    </source>
</evidence>
<evidence type="ECO:0000256" key="2">
    <source>
        <dbReference type="ARBA" id="ARBA00022723"/>
    </source>
</evidence>
<dbReference type="HOGENOM" id="CLU_101159_6_3_7"/>
<dbReference type="Proteomes" id="UP000011131">
    <property type="component" value="Chromosome"/>
</dbReference>
<dbReference type="PATRIC" id="fig|1278073.3.peg.1116"/>
<dbReference type="InterPro" id="IPR009056">
    <property type="entry name" value="Cyt_c-like_dom"/>
</dbReference>
<dbReference type="Gene3D" id="1.10.760.10">
    <property type="entry name" value="Cytochrome c-like domain"/>
    <property type="match status" value="1"/>
</dbReference>
<keyword evidence="3 4" id="KW-0408">Iron</keyword>
<dbReference type="PROSITE" id="PS51007">
    <property type="entry name" value="CYTC"/>
    <property type="match status" value="1"/>
</dbReference>
<keyword evidence="2 4" id="KW-0479">Metal-binding</keyword>